<comment type="caution">
    <text evidence="1">The sequence shown here is derived from an EMBL/GenBank/DDBJ whole genome shotgun (WGS) entry which is preliminary data.</text>
</comment>
<dbReference type="EMBL" id="BGZK01000297">
    <property type="protein sequence ID" value="GBP34973.1"/>
    <property type="molecule type" value="Genomic_DNA"/>
</dbReference>
<proteinExistence type="predicted"/>
<dbReference type="AlphaFoldDB" id="A0A4C1V820"/>
<protein>
    <submittedName>
        <fullName evidence="1">Uncharacterized protein</fullName>
    </submittedName>
</protein>
<organism evidence="1 2">
    <name type="scientific">Eumeta variegata</name>
    <name type="common">Bagworm moth</name>
    <name type="synonym">Eumeta japonica</name>
    <dbReference type="NCBI Taxonomy" id="151549"/>
    <lineage>
        <taxon>Eukaryota</taxon>
        <taxon>Metazoa</taxon>
        <taxon>Ecdysozoa</taxon>
        <taxon>Arthropoda</taxon>
        <taxon>Hexapoda</taxon>
        <taxon>Insecta</taxon>
        <taxon>Pterygota</taxon>
        <taxon>Neoptera</taxon>
        <taxon>Endopterygota</taxon>
        <taxon>Lepidoptera</taxon>
        <taxon>Glossata</taxon>
        <taxon>Ditrysia</taxon>
        <taxon>Tineoidea</taxon>
        <taxon>Psychidae</taxon>
        <taxon>Oiketicinae</taxon>
        <taxon>Eumeta</taxon>
    </lineage>
</organism>
<dbReference type="Proteomes" id="UP000299102">
    <property type="component" value="Unassembled WGS sequence"/>
</dbReference>
<gene>
    <name evidence="1" type="ORF">EVAR_28438_1</name>
</gene>
<evidence type="ECO:0000313" key="1">
    <source>
        <dbReference type="EMBL" id="GBP34973.1"/>
    </source>
</evidence>
<keyword evidence="2" id="KW-1185">Reference proteome</keyword>
<accession>A0A4C1V820</accession>
<reference evidence="1 2" key="1">
    <citation type="journal article" date="2019" name="Commun. Biol.">
        <title>The bagworm genome reveals a unique fibroin gene that provides high tensile strength.</title>
        <authorList>
            <person name="Kono N."/>
            <person name="Nakamura H."/>
            <person name="Ohtoshi R."/>
            <person name="Tomita M."/>
            <person name="Numata K."/>
            <person name="Arakawa K."/>
        </authorList>
    </citation>
    <scope>NUCLEOTIDE SEQUENCE [LARGE SCALE GENOMIC DNA]</scope>
</reference>
<name>A0A4C1V820_EUMVA</name>
<evidence type="ECO:0000313" key="2">
    <source>
        <dbReference type="Proteomes" id="UP000299102"/>
    </source>
</evidence>
<sequence>MMKHSSENKSMARGASRRAPVECAITRVRARPRSVPFRNRALLMAGISLISARRHKKRSYKSIRQSLLRRPAPGGRRCRYSHNAFSP</sequence>